<feature type="transmembrane region" description="Helical" evidence="1">
    <location>
        <begin position="82"/>
        <end position="105"/>
    </location>
</feature>
<accession>A0A1H9QC36</accession>
<keyword evidence="1" id="KW-0812">Transmembrane</keyword>
<feature type="transmembrane region" description="Helical" evidence="1">
    <location>
        <begin position="154"/>
        <end position="175"/>
    </location>
</feature>
<sequence>MEYKKRKANFEILRVIAIIMVLILHYLSQTGNLLEVGVSPSSRQITGQFIESFCIVAVNVWVLISGYFLSKSAFKLTRILQLLAQVYFYTILVTIVMQIAGTASVAETDRIYKTTQYLFPISSEHYSFATAYILLYVIAPVLNKGVLYMTRKQIKYTIIGLLVWFCIIKSIVPVIFPTDMFGYNLDWYICLYLIAAYIRKYNVRILTGFGTSALLFIVSGLGNFAVSMVFHRINLTSGRFTYFATVPAHYNFILCLTGALGLFSMFRYMKVSENAFTKAARVLAPFSFGVYLLHEHIEIRDRWVTWLSGLGIVGEASPSALGMVFHMIRCVLILFVCCIFVDFIRSQIFEFVRRVLSGTRLFKWFGIIDAELAVDKEK</sequence>
<dbReference type="eggNOG" id="COG3274">
    <property type="taxonomic scope" value="Bacteria"/>
</dbReference>
<evidence type="ECO:0000256" key="1">
    <source>
        <dbReference type="SAM" id="Phobius"/>
    </source>
</evidence>
<feature type="transmembrane region" description="Helical" evidence="1">
    <location>
        <begin position="12"/>
        <end position="29"/>
    </location>
</feature>
<dbReference type="EMBL" id="FOGJ01000007">
    <property type="protein sequence ID" value="SER57393.1"/>
    <property type="molecule type" value="Genomic_DNA"/>
</dbReference>
<proteinExistence type="predicted"/>
<keyword evidence="3" id="KW-0012">Acyltransferase</keyword>
<dbReference type="Pfam" id="PF01757">
    <property type="entry name" value="Acyl_transf_3"/>
    <property type="match status" value="1"/>
</dbReference>
<feature type="domain" description="Acyltransferase 3" evidence="2">
    <location>
        <begin position="9"/>
        <end position="315"/>
    </location>
</feature>
<dbReference type="InterPro" id="IPR002656">
    <property type="entry name" value="Acyl_transf_3_dom"/>
</dbReference>
<reference evidence="3 4" key="1">
    <citation type="submission" date="2016-10" db="EMBL/GenBank/DDBJ databases">
        <authorList>
            <person name="de Groot N.N."/>
        </authorList>
    </citation>
    <scope>NUCLEOTIDE SEQUENCE [LARGE SCALE GENOMIC DNA]</scope>
    <source>
        <strain evidence="3 4">AR40</strain>
    </source>
</reference>
<dbReference type="RefSeq" id="WP_074755315.1">
    <property type="nucleotide sequence ID" value="NZ_FOGJ01000007.1"/>
</dbReference>
<keyword evidence="3" id="KW-0808">Transferase</keyword>
<feature type="transmembrane region" description="Helical" evidence="1">
    <location>
        <begin position="242"/>
        <end position="263"/>
    </location>
</feature>
<organism evidence="3 4">
    <name type="scientific">Butyrivibrio fibrisolvens</name>
    <dbReference type="NCBI Taxonomy" id="831"/>
    <lineage>
        <taxon>Bacteria</taxon>
        <taxon>Bacillati</taxon>
        <taxon>Bacillota</taxon>
        <taxon>Clostridia</taxon>
        <taxon>Lachnospirales</taxon>
        <taxon>Lachnospiraceae</taxon>
        <taxon>Butyrivibrio</taxon>
    </lineage>
</organism>
<gene>
    <name evidence="3" type="ORF">SAMN04487884_10790</name>
</gene>
<evidence type="ECO:0000313" key="4">
    <source>
        <dbReference type="Proteomes" id="UP000182584"/>
    </source>
</evidence>
<protein>
    <submittedName>
        <fullName evidence="3">Surface polysaccharide O-acyltransferase, integral membrane enzyme</fullName>
    </submittedName>
</protein>
<name>A0A1H9QC36_BUTFI</name>
<keyword evidence="1" id="KW-1133">Transmembrane helix</keyword>
<feature type="transmembrane region" description="Helical" evidence="1">
    <location>
        <begin position="323"/>
        <end position="344"/>
    </location>
</feature>
<feature type="transmembrane region" description="Helical" evidence="1">
    <location>
        <begin position="49"/>
        <end position="70"/>
    </location>
</feature>
<evidence type="ECO:0000259" key="2">
    <source>
        <dbReference type="Pfam" id="PF01757"/>
    </source>
</evidence>
<evidence type="ECO:0000313" key="3">
    <source>
        <dbReference type="EMBL" id="SER57393.1"/>
    </source>
</evidence>
<dbReference type="GO" id="GO:0016747">
    <property type="term" value="F:acyltransferase activity, transferring groups other than amino-acyl groups"/>
    <property type="evidence" value="ECO:0007669"/>
    <property type="project" value="InterPro"/>
</dbReference>
<feature type="transmembrane region" description="Helical" evidence="1">
    <location>
        <begin position="125"/>
        <end position="142"/>
    </location>
</feature>
<dbReference type="AlphaFoldDB" id="A0A1H9QC36"/>
<keyword evidence="1" id="KW-0472">Membrane</keyword>
<dbReference type="Proteomes" id="UP000182584">
    <property type="component" value="Unassembled WGS sequence"/>
</dbReference>
<feature type="transmembrane region" description="Helical" evidence="1">
    <location>
        <begin position="205"/>
        <end position="230"/>
    </location>
</feature>